<dbReference type="EMBL" id="CAJNAQ010000005">
    <property type="protein sequence ID" value="CAE6497795.1"/>
    <property type="molecule type" value="Genomic_DNA"/>
</dbReference>
<keyword evidence="1" id="KW-0812">Transmembrane</keyword>
<sequence>MNHRILVFASISIVAVVILLIYWYLPDQSEQNLTFDALNGLLREDLSKQNVAMSSPVRLQSQEAIAKYCSLFSDERQQSLVKYCTSTELKDAKGKFLGNIHMVGSGEMPQVVMTLIQTDPLMSELDTVKTVFHTVIDDVVCKCWEDIRPSGMSSPNDWIDGLKQFHQSDTQPHSRSTQLKLGQKTIQLELTTNNDGYLWQLFIYS</sequence>
<evidence type="ECO:0000313" key="2">
    <source>
        <dbReference type="EMBL" id="CAE6497795.1"/>
    </source>
</evidence>
<comment type="caution">
    <text evidence="2">The sequence shown here is derived from an EMBL/GenBank/DDBJ whole genome shotgun (WGS) entry which is preliminary data.</text>
</comment>
<evidence type="ECO:0000256" key="1">
    <source>
        <dbReference type="SAM" id="Phobius"/>
    </source>
</evidence>
<gene>
    <name evidence="2" type="ORF">NUZ5A_50709</name>
</gene>
<reference evidence="2" key="1">
    <citation type="submission" date="2021-02" db="EMBL/GenBank/DDBJ databases">
        <authorList>
            <person name="Han P."/>
        </authorList>
    </citation>
    <scope>NUCLEOTIDE SEQUENCE</scope>
    <source>
        <strain evidence="2">Candidatus Nitrosotenuis uzonensis 5A</strain>
    </source>
</reference>
<keyword evidence="1" id="KW-0472">Membrane</keyword>
<evidence type="ECO:0000313" key="3">
    <source>
        <dbReference type="Proteomes" id="UP000655759"/>
    </source>
</evidence>
<proteinExistence type="predicted"/>
<dbReference type="Proteomes" id="UP000655759">
    <property type="component" value="Unassembled WGS sequence"/>
</dbReference>
<dbReference type="RefSeq" id="WP_205099849.1">
    <property type="nucleotide sequence ID" value="NZ_CAJNAQ010000005.1"/>
</dbReference>
<protein>
    <submittedName>
        <fullName evidence="2">Putative Extracellular protein</fullName>
    </submittedName>
</protein>
<dbReference type="AlphaFoldDB" id="A0A812F803"/>
<feature type="transmembrane region" description="Helical" evidence="1">
    <location>
        <begin position="5"/>
        <end position="25"/>
    </location>
</feature>
<name>A0A812F803_9ARCH</name>
<accession>A0A812F803</accession>
<keyword evidence="1" id="KW-1133">Transmembrane helix</keyword>
<organism evidence="2 3">
    <name type="scientific">Candidatus Nitrosotenuis uzonensis</name>
    <dbReference type="NCBI Taxonomy" id="1407055"/>
    <lineage>
        <taxon>Archaea</taxon>
        <taxon>Nitrososphaerota</taxon>
        <taxon>Candidatus Nitrosotenuis</taxon>
    </lineage>
</organism>